<reference evidence="6 7" key="1">
    <citation type="journal article" date="2005" name="Nature">
        <title>The map-based sequence of the rice genome.</title>
        <authorList>
            <consortium name="International rice genome sequencing project (IRGSP)"/>
            <person name="Matsumoto T."/>
            <person name="Wu J."/>
            <person name="Kanamori H."/>
            <person name="Katayose Y."/>
            <person name="Fujisawa M."/>
            <person name="Namiki N."/>
            <person name="Mizuno H."/>
            <person name="Yamamoto K."/>
            <person name="Antonio B.A."/>
            <person name="Baba T."/>
            <person name="Sakata K."/>
            <person name="Nagamura Y."/>
            <person name="Aoki H."/>
            <person name="Arikawa K."/>
            <person name="Arita K."/>
            <person name="Bito T."/>
            <person name="Chiden Y."/>
            <person name="Fujitsuka N."/>
            <person name="Fukunaka R."/>
            <person name="Hamada M."/>
            <person name="Harada C."/>
            <person name="Hayashi A."/>
            <person name="Hijishita S."/>
            <person name="Honda M."/>
            <person name="Hosokawa S."/>
            <person name="Ichikawa Y."/>
            <person name="Idonuma A."/>
            <person name="Iijima M."/>
            <person name="Ikeda M."/>
            <person name="Ikeno M."/>
            <person name="Ito K."/>
            <person name="Ito S."/>
            <person name="Ito T."/>
            <person name="Ito Y."/>
            <person name="Ito Y."/>
            <person name="Iwabuchi A."/>
            <person name="Kamiya K."/>
            <person name="Karasawa W."/>
            <person name="Kurita K."/>
            <person name="Katagiri S."/>
            <person name="Kikuta A."/>
            <person name="Kobayashi H."/>
            <person name="Kobayashi N."/>
            <person name="Machita K."/>
            <person name="Maehara T."/>
            <person name="Masukawa M."/>
            <person name="Mizubayashi T."/>
            <person name="Mukai Y."/>
            <person name="Nagasaki H."/>
            <person name="Nagata Y."/>
            <person name="Naito S."/>
            <person name="Nakashima M."/>
            <person name="Nakama Y."/>
            <person name="Nakamichi Y."/>
            <person name="Nakamura M."/>
            <person name="Meguro A."/>
            <person name="Negishi M."/>
            <person name="Ohta I."/>
            <person name="Ohta T."/>
            <person name="Okamoto M."/>
            <person name="Ono N."/>
            <person name="Saji S."/>
            <person name="Sakaguchi M."/>
            <person name="Sakai K."/>
            <person name="Shibata M."/>
            <person name="Shimokawa T."/>
            <person name="Song J."/>
            <person name="Takazaki Y."/>
            <person name="Terasawa K."/>
            <person name="Tsugane M."/>
            <person name="Tsuji K."/>
            <person name="Ueda S."/>
            <person name="Waki K."/>
            <person name="Yamagata H."/>
            <person name="Yamamoto M."/>
            <person name="Yamamoto S."/>
            <person name="Yamane H."/>
            <person name="Yoshiki S."/>
            <person name="Yoshihara R."/>
            <person name="Yukawa K."/>
            <person name="Zhong H."/>
            <person name="Yano M."/>
            <person name="Yuan Q."/>
            <person name="Ouyang S."/>
            <person name="Liu J."/>
            <person name="Jones K.M."/>
            <person name="Gansberger K."/>
            <person name="Moffat K."/>
            <person name="Hill J."/>
            <person name="Bera J."/>
            <person name="Fadrosh D."/>
            <person name="Jin S."/>
            <person name="Johri S."/>
            <person name="Kim M."/>
            <person name="Overton L."/>
            <person name="Reardon M."/>
            <person name="Tsitrin T."/>
            <person name="Vuong H."/>
            <person name="Weaver B."/>
            <person name="Ciecko A."/>
            <person name="Tallon L."/>
            <person name="Jackson J."/>
            <person name="Pai G."/>
            <person name="Aken S.V."/>
            <person name="Utterback T."/>
            <person name="Reidmuller S."/>
            <person name="Feldblyum T."/>
            <person name="Hsiao J."/>
            <person name="Zismann V."/>
            <person name="Iobst S."/>
            <person name="de Vazeille A.R."/>
            <person name="Buell C.R."/>
            <person name="Ying K."/>
            <person name="Li Y."/>
            <person name="Lu T."/>
            <person name="Huang Y."/>
            <person name="Zhao Q."/>
            <person name="Feng Q."/>
            <person name="Zhang L."/>
            <person name="Zhu J."/>
            <person name="Weng Q."/>
            <person name="Mu J."/>
            <person name="Lu Y."/>
            <person name="Fan D."/>
            <person name="Liu Y."/>
            <person name="Guan J."/>
            <person name="Zhang Y."/>
            <person name="Yu S."/>
            <person name="Liu X."/>
            <person name="Zhang Y."/>
            <person name="Hong G."/>
            <person name="Han B."/>
            <person name="Choisne N."/>
            <person name="Demange N."/>
            <person name="Orjeda G."/>
            <person name="Samain S."/>
            <person name="Cattolico L."/>
            <person name="Pelletier E."/>
            <person name="Couloux A."/>
            <person name="Segurens B."/>
            <person name="Wincker P."/>
            <person name="D'Hont A."/>
            <person name="Scarpelli C."/>
            <person name="Weissenbach J."/>
            <person name="Salanoubat M."/>
            <person name="Quetier F."/>
            <person name="Yu Y."/>
            <person name="Kim H.R."/>
            <person name="Rambo T."/>
            <person name="Currie J."/>
            <person name="Collura K."/>
            <person name="Luo M."/>
            <person name="Yang T."/>
            <person name="Ammiraju J.S.S."/>
            <person name="Engler F."/>
            <person name="Soderlund C."/>
            <person name="Wing R.A."/>
            <person name="Palmer L.E."/>
            <person name="de la Bastide M."/>
            <person name="Spiegel L."/>
            <person name="Nascimento L."/>
            <person name="Zutavern T."/>
            <person name="O'Shaughnessy A."/>
            <person name="Dike S."/>
            <person name="Dedhia N."/>
            <person name="Preston R."/>
            <person name="Balija V."/>
            <person name="McCombie W.R."/>
            <person name="Chow T."/>
            <person name="Chen H."/>
            <person name="Chung M."/>
            <person name="Chen C."/>
            <person name="Shaw J."/>
            <person name="Wu H."/>
            <person name="Hsiao K."/>
            <person name="Chao Y."/>
            <person name="Chu M."/>
            <person name="Cheng C."/>
            <person name="Hour A."/>
            <person name="Lee P."/>
            <person name="Lin S."/>
            <person name="Lin Y."/>
            <person name="Liou J."/>
            <person name="Liu S."/>
            <person name="Hsing Y."/>
            <person name="Raghuvanshi S."/>
            <person name="Mohanty A."/>
            <person name="Bharti A.K."/>
            <person name="Gaur A."/>
            <person name="Gupta V."/>
            <person name="Kumar D."/>
            <person name="Ravi V."/>
            <person name="Vij S."/>
            <person name="Kapur A."/>
            <person name="Khurana P."/>
            <person name="Khurana P."/>
            <person name="Khurana J.P."/>
            <person name="Tyagi A.K."/>
            <person name="Gaikwad K."/>
            <person name="Singh A."/>
            <person name="Dalal V."/>
            <person name="Srivastava S."/>
            <person name="Dixit A."/>
            <person name="Pal A.K."/>
            <person name="Ghazi I.A."/>
            <person name="Yadav M."/>
            <person name="Pandit A."/>
            <person name="Bhargava A."/>
            <person name="Sureshbabu K."/>
            <person name="Batra K."/>
            <person name="Sharma T.R."/>
            <person name="Mohapatra T."/>
            <person name="Singh N.K."/>
            <person name="Messing J."/>
            <person name="Nelson A.B."/>
            <person name="Fuks G."/>
            <person name="Kavchok S."/>
            <person name="Keizer G."/>
            <person name="Linton E."/>
            <person name="Llaca V."/>
            <person name="Song R."/>
            <person name="Tanyolac B."/>
            <person name="Young S."/>
            <person name="Ho-Il K."/>
            <person name="Hahn J.H."/>
            <person name="Sangsakoo G."/>
            <person name="Vanavichit A."/>
            <person name="de Mattos Luiz.A.T."/>
            <person name="Zimmer P.D."/>
            <person name="Malone G."/>
            <person name="Dellagostin O."/>
            <person name="de Oliveira A.C."/>
            <person name="Bevan M."/>
            <person name="Bancroft I."/>
            <person name="Minx P."/>
            <person name="Cordum H."/>
            <person name="Wilson R."/>
            <person name="Cheng Z."/>
            <person name="Jin W."/>
            <person name="Jiang J."/>
            <person name="Leong S.A."/>
            <person name="Iwama H."/>
            <person name="Gojobori T."/>
            <person name="Itoh T."/>
            <person name="Niimura Y."/>
            <person name="Fujii Y."/>
            <person name="Habara T."/>
            <person name="Sakai H."/>
            <person name="Sato Y."/>
            <person name="Wilson G."/>
            <person name="Kumar K."/>
            <person name="McCouch S."/>
            <person name="Juretic N."/>
            <person name="Hoen D."/>
            <person name="Wright S."/>
            <person name="Bruskiewich R."/>
            <person name="Bureau T."/>
            <person name="Miyao A."/>
            <person name="Hirochika H."/>
            <person name="Nishikawa T."/>
            <person name="Kadowaki K."/>
            <person name="Sugiura M."/>
            <person name="Burr B."/>
            <person name="Sasaki T."/>
        </authorList>
    </citation>
    <scope>NUCLEOTIDE SEQUENCE [LARGE SCALE GENOMIC DNA]</scope>
    <source>
        <strain evidence="7">cv. Nipponbare</strain>
    </source>
</reference>
<organism evidence="6 7">
    <name type="scientific">Oryza sativa subsp. japonica</name>
    <name type="common">Rice</name>
    <dbReference type="NCBI Taxonomy" id="39947"/>
    <lineage>
        <taxon>Eukaryota</taxon>
        <taxon>Viridiplantae</taxon>
        <taxon>Streptophyta</taxon>
        <taxon>Embryophyta</taxon>
        <taxon>Tracheophyta</taxon>
        <taxon>Spermatophyta</taxon>
        <taxon>Magnoliopsida</taxon>
        <taxon>Liliopsida</taxon>
        <taxon>Poales</taxon>
        <taxon>Poaceae</taxon>
        <taxon>BOP clade</taxon>
        <taxon>Oryzoideae</taxon>
        <taxon>Oryzeae</taxon>
        <taxon>Oryzinae</taxon>
        <taxon>Oryza</taxon>
        <taxon>Oryza sativa</taxon>
    </lineage>
</organism>
<sequence length="106" mass="11644">MGQIVGCAHIALLCVQEDPEDRPSMWDVVLMLHGGVAALSALPTPKQPARRYGGGREQRPKFREVLANGHDWDKKTVTVLMRQHCLVLHSPHGSVEKVDVGSDSPQ</sequence>
<dbReference type="Proteomes" id="UP000000763">
    <property type="component" value="Chromosome 6"/>
</dbReference>
<dbReference type="EMBL" id="AP008212">
    <property type="protein sequence ID" value="BAH93567.1"/>
    <property type="molecule type" value="Genomic_DNA"/>
</dbReference>
<evidence type="ECO:0000256" key="4">
    <source>
        <dbReference type="ARBA" id="ARBA00022777"/>
    </source>
</evidence>
<accession>C7J3C0</accession>
<evidence type="ECO:0000256" key="5">
    <source>
        <dbReference type="ARBA" id="ARBA00022840"/>
    </source>
</evidence>
<keyword evidence="5" id="KW-0067">ATP-binding</keyword>
<gene>
    <name evidence="6" type="ordered locus">Os06g0541500</name>
</gene>
<keyword evidence="1" id="KW-0723">Serine/threonine-protein kinase</keyword>
<proteinExistence type="predicted"/>
<dbReference type="GO" id="GO:0004674">
    <property type="term" value="F:protein serine/threonine kinase activity"/>
    <property type="evidence" value="ECO:0007669"/>
    <property type="project" value="UniProtKB-KW"/>
</dbReference>
<evidence type="ECO:0000256" key="3">
    <source>
        <dbReference type="ARBA" id="ARBA00022741"/>
    </source>
</evidence>
<dbReference type="KEGG" id="dosa:Os06g0541500"/>
<keyword evidence="2" id="KW-0808">Transferase</keyword>
<dbReference type="PANTHER" id="PTHR27002">
    <property type="entry name" value="RECEPTOR-LIKE SERINE/THREONINE-PROTEIN KINASE SD1-8"/>
    <property type="match status" value="1"/>
</dbReference>
<evidence type="ECO:0000313" key="7">
    <source>
        <dbReference type="Proteomes" id="UP000000763"/>
    </source>
</evidence>
<dbReference type="GO" id="GO:0005524">
    <property type="term" value="F:ATP binding"/>
    <property type="evidence" value="ECO:0007669"/>
    <property type="project" value="UniProtKB-KW"/>
</dbReference>
<evidence type="ECO:0000256" key="2">
    <source>
        <dbReference type="ARBA" id="ARBA00022679"/>
    </source>
</evidence>
<evidence type="ECO:0000256" key="1">
    <source>
        <dbReference type="ARBA" id="ARBA00022527"/>
    </source>
</evidence>
<reference evidence="7" key="2">
    <citation type="journal article" date="2008" name="Nucleic Acids Res.">
        <title>The rice annotation project database (RAP-DB): 2008 update.</title>
        <authorList>
            <consortium name="The rice annotation project (RAP)"/>
        </authorList>
    </citation>
    <scope>GENOME REANNOTATION</scope>
    <source>
        <strain evidence="7">cv. Nipponbare</strain>
    </source>
</reference>
<evidence type="ECO:0000313" key="6">
    <source>
        <dbReference type="EMBL" id="BAH93567.1"/>
    </source>
</evidence>
<protein>
    <submittedName>
        <fullName evidence="6">Os06g0541500 protein</fullName>
    </submittedName>
</protein>
<keyword evidence="3" id="KW-0547">Nucleotide-binding</keyword>
<keyword evidence="4" id="KW-0418">Kinase</keyword>
<name>C7J3C0_ORYSJ</name>
<dbReference type="AlphaFoldDB" id="C7J3C0"/>
<dbReference type="PANTHER" id="PTHR27002:SF1082">
    <property type="entry name" value="OS06G0693000 PROTEIN"/>
    <property type="match status" value="1"/>
</dbReference>